<dbReference type="Gene3D" id="3.40.50.720">
    <property type="entry name" value="NAD(P)-binding Rossmann-like Domain"/>
    <property type="match status" value="1"/>
</dbReference>
<sequence length="272" mass="31300">MKENRKQISILGCGWLGFPLAQQFITKGYEVKGSTTSISKHRKLKAENIQPYIVELHENEIVGDFENFLEESELLIINFPPNLRGGNPESLVKKIENCLPFLEKSTVKKVIFVSSTAVFPDSFPMKTIYEDTPPQPNDDRGKQLLETENRLRYNTHFETTILRFGGLIGENRHPVNYISGKKNIDNPEAPVNLIHQQDCINLIFHIIENNLWGKALNAVYPKHPKRNEYYPQKAANLGLEIPEFKTNAISKGKYISCKYLREKYGFEFLNEI</sequence>
<keyword evidence="2" id="KW-1185">Reference proteome</keyword>
<dbReference type="PANTHER" id="PTHR48079">
    <property type="entry name" value="PROTEIN YEEZ"/>
    <property type="match status" value="1"/>
</dbReference>
<dbReference type="InterPro" id="IPR036291">
    <property type="entry name" value="NAD(P)-bd_dom_sf"/>
</dbReference>
<proteinExistence type="predicted"/>
<dbReference type="PANTHER" id="PTHR48079:SF6">
    <property type="entry name" value="NAD(P)-BINDING DOMAIN-CONTAINING PROTEIN-RELATED"/>
    <property type="match status" value="1"/>
</dbReference>
<accession>A0ABN6HVY4</accession>
<dbReference type="Proteomes" id="UP000825258">
    <property type="component" value="Chromosome"/>
</dbReference>
<protein>
    <submittedName>
        <fullName evidence="1">Epimerase</fullName>
    </submittedName>
</protein>
<name>A0ABN6HVY4_9FLAO</name>
<dbReference type="SUPFAM" id="SSF51735">
    <property type="entry name" value="NAD(P)-binding Rossmann-fold domains"/>
    <property type="match status" value="1"/>
</dbReference>
<dbReference type="RefSeq" id="WP_221259537.1">
    <property type="nucleotide sequence ID" value="NZ_AP024749.1"/>
</dbReference>
<reference evidence="1 2" key="1">
    <citation type="submission" date="2021-06" db="EMBL/GenBank/DDBJ databases">
        <title>Whole genome sequences of Flavobacterium sp. KK2020170 and assembly.</title>
        <authorList>
            <person name="Kitahara K."/>
            <person name="Miyoshi S."/>
            <person name="Uesaka K."/>
        </authorList>
    </citation>
    <scope>NUCLEOTIDE SEQUENCE [LARGE SCALE GENOMIC DNA]</scope>
    <source>
        <strain evidence="1 2">KK2020170</strain>
    </source>
</reference>
<organism evidence="1 2">
    <name type="scientific">Flavobacterium okayamense</name>
    <dbReference type="NCBI Taxonomy" id="2830782"/>
    <lineage>
        <taxon>Bacteria</taxon>
        <taxon>Pseudomonadati</taxon>
        <taxon>Bacteroidota</taxon>
        <taxon>Flavobacteriia</taxon>
        <taxon>Flavobacteriales</taxon>
        <taxon>Flavobacteriaceae</taxon>
        <taxon>Flavobacterium</taxon>
    </lineage>
</organism>
<dbReference type="InterPro" id="IPR051783">
    <property type="entry name" value="NAD(P)-dependent_oxidoreduct"/>
</dbReference>
<evidence type="ECO:0000313" key="1">
    <source>
        <dbReference type="EMBL" id="BCY27935.1"/>
    </source>
</evidence>
<evidence type="ECO:0000313" key="2">
    <source>
        <dbReference type="Proteomes" id="UP000825258"/>
    </source>
</evidence>
<dbReference type="EMBL" id="AP024749">
    <property type="protein sequence ID" value="BCY27935.1"/>
    <property type="molecule type" value="Genomic_DNA"/>
</dbReference>
<gene>
    <name evidence="1" type="primary">yeeZ</name>
    <name evidence="1" type="ORF">KK2020170_08030</name>
</gene>